<comment type="catalytic activity">
    <reaction evidence="10">
        <text>glycolate(in) + H(+)(in) = glycolate(out) + H(+)(out)</text>
        <dbReference type="Rhea" id="RHEA:29411"/>
        <dbReference type="ChEBI" id="CHEBI:15378"/>
        <dbReference type="ChEBI" id="CHEBI:29805"/>
    </reaction>
    <physiologicalReaction direction="right-to-left" evidence="10">
        <dbReference type="Rhea" id="RHEA:29413"/>
    </physiologicalReaction>
</comment>
<keyword evidence="11" id="KW-0997">Cell inner membrane</keyword>
<keyword evidence="7 11" id="KW-0472">Membrane</keyword>
<feature type="transmembrane region" description="Helical" evidence="11">
    <location>
        <begin position="32"/>
        <end position="54"/>
    </location>
</feature>
<evidence type="ECO:0000256" key="4">
    <source>
        <dbReference type="ARBA" id="ARBA00022475"/>
    </source>
</evidence>
<dbReference type="Pfam" id="PF02652">
    <property type="entry name" value="Lactate_perm"/>
    <property type="match status" value="1"/>
</dbReference>
<dbReference type="GO" id="GO:0015295">
    <property type="term" value="F:solute:proton symporter activity"/>
    <property type="evidence" value="ECO:0007669"/>
    <property type="project" value="TreeGrafter"/>
</dbReference>
<sequence>MISPQSIAVACAATGMVGRESELFRYTVKHSLIFASVIGIITLLQAYVFTGMLVS</sequence>
<dbReference type="GO" id="GO:0015129">
    <property type="term" value="F:lactate transmembrane transporter activity"/>
    <property type="evidence" value="ECO:0007669"/>
    <property type="project" value="UniProtKB-UniRule"/>
</dbReference>
<dbReference type="PANTHER" id="PTHR30003:SF0">
    <property type="entry name" value="GLYCOLATE PERMEASE GLCA-RELATED"/>
    <property type="match status" value="1"/>
</dbReference>
<evidence type="ECO:0000256" key="7">
    <source>
        <dbReference type="ARBA" id="ARBA00023136"/>
    </source>
</evidence>
<evidence type="ECO:0000256" key="2">
    <source>
        <dbReference type="ARBA" id="ARBA00010100"/>
    </source>
</evidence>
<evidence type="ECO:0000256" key="6">
    <source>
        <dbReference type="ARBA" id="ARBA00022989"/>
    </source>
</evidence>
<dbReference type="AlphaFoldDB" id="A0A376ZP49"/>
<comment type="subcellular location">
    <subcellularLocation>
        <location evidence="11">Cell inner membrane</location>
        <topology evidence="11">Multi-pass membrane protein</topology>
    </subcellularLocation>
    <subcellularLocation>
        <location evidence="1">Cell membrane</location>
        <topology evidence="1">Multi-pass membrane protein</topology>
    </subcellularLocation>
</comment>
<dbReference type="RefSeq" id="WP_172820976.1">
    <property type="nucleotide sequence ID" value="NZ_NLPA01000039.1"/>
</dbReference>
<evidence type="ECO:0000256" key="8">
    <source>
        <dbReference type="ARBA" id="ARBA00034011"/>
    </source>
</evidence>
<evidence type="ECO:0000256" key="10">
    <source>
        <dbReference type="ARBA" id="ARBA00034062"/>
    </source>
</evidence>
<protein>
    <recommendedName>
        <fullName evidence="11">L-lactate permease</fullName>
    </recommendedName>
</protein>
<keyword evidence="3 11" id="KW-0813">Transport</keyword>
<evidence type="ECO:0000313" key="13">
    <source>
        <dbReference type="Proteomes" id="UP000254052"/>
    </source>
</evidence>
<comment type="function">
    <text evidence="11">Uptake of L-lactate across the membrane. Can also transport D-lactate and glycolate.</text>
</comment>
<evidence type="ECO:0000256" key="3">
    <source>
        <dbReference type="ARBA" id="ARBA00022448"/>
    </source>
</evidence>
<comment type="catalytic activity">
    <reaction evidence="9">
        <text>(R)-lactate(in) + H(+)(in) = (R)-lactate(out) + H(+)(out)</text>
        <dbReference type="Rhea" id="RHEA:71791"/>
        <dbReference type="ChEBI" id="CHEBI:15378"/>
        <dbReference type="ChEBI" id="CHEBI:16004"/>
    </reaction>
    <physiologicalReaction direction="right-to-left" evidence="9">
        <dbReference type="Rhea" id="RHEA:71793"/>
    </physiologicalReaction>
</comment>
<evidence type="ECO:0000256" key="5">
    <source>
        <dbReference type="ARBA" id="ARBA00022692"/>
    </source>
</evidence>
<evidence type="ECO:0000313" key="12">
    <source>
        <dbReference type="EMBL" id="STK56776.1"/>
    </source>
</evidence>
<keyword evidence="6 11" id="KW-1133">Transmembrane helix</keyword>
<comment type="caution">
    <text evidence="11">Lacks conserved residue(s) required for the propagation of feature annotation.</text>
</comment>
<keyword evidence="4" id="KW-1003">Cell membrane</keyword>
<evidence type="ECO:0000256" key="9">
    <source>
        <dbReference type="ARBA" id="ARBA00034057"/>
    </source>
</evidence>
<dbReference type="InterPro" id="IPR003804">
    <property type="entry name" value="Lactate_perm"/>
</dbReference>
<evidence type="ECO:0000256" key="1">
    <source>
        <dbReference type="ARBA" id="ARBA00004651"/>
    </source>
</evidence>
<name>A0A376ZP49_ECOLX</name>
<reference evidence="12 13" key="1">
    <citation type="submission" date="2018-06" db="EMBL/GenBank/DDBJ databases">
        <authorList>
            <consortium name="Pathogen Informatics"/>
            <person name="Doyle S."/>
        </authorList>
    </citation>
    <scope>NUCLEOTIDE SEQUENCE [LARGE SCALE GENOMIC DNA]</scope>
    <source>
        <strain evidence="12 13">NCTC9962</strain>
    </source>
</reference>
<dbReference type="EMBL" id="UGED01000001">
    <property type="protein sequence ID" value="STK56776.1"/>
    <property type="molecule type" value="Genomic_DNA"/>
</dbReference>
<comment type="similarity">
    <text evidence="2 11">Belongs to the lactate permease family.</text>
</comment>
<accession>A0A376ZP49</accession>
<dbReference type="Proteomes" id="UP000254052">
    <property type="component" value="Unassembled WGS sequence"/>
</dbReference>
<keyword evidence="5 11" id="KW-0812">Transmembrane</keyword>
<proteinExistence type="inferred from homology"/>
<comment type="catalytic activity">
    <reaction evidence="8">
        <text>(S)-lactate(in) + H(+)(in) = (S)-lactate(out) + H(+)(out)</text>
        <dbReference type="Rhea" id="RHEA:29415"/>
        <dbReference type="ChEBI" id="CHEBI:15378"/>
        <dbReference type="ChEBI" id="CHEBI:16651"/>
    </reaction>
    <physiologicalReaction direction="right-to-left" evidence="8">
        <dbReference type="Rhea" id="RHEA:29417"/>
    </physiologicalReaction>
</comment>
<organism evidence="12 13">
    <name type="scientific">Escherichia coli</name>
    <dbReference type="NCBI Taxonomy" id="562"/>
    <lineage>
        <taxon>Bacteria</taxon>
        <taxon>Pseudomonadati</taxon>
        <taxon>Pseudomonadota</taxon>
        <taxon>Gammaproteobacteria</taxon>
        <taxon>Enterobacterales</taxon>
        <taxon>Enterobacteriaceae</taxon>
        <taxon>Escherichia</taxon>
    </lineage>
</organism>
<dbReference type="GO" id="GO:0005886">
    <property type="term" value="C:plasma membrane"/>
    <property type="evidence" value="ECO:0007669"/>
    <property type="project" value="UniProtKB-SubCell"/>
</dbReference>
<dbReference type="PANTHER" id="PTHR30003">
    <property type="entry name" value="L-LACTATE PERMEASE"/>
    <property type="match status" value="1"/>
</dbReference>
<evidence type="ECO:0000256" key="11">
    <source>
        <dbReference type="RuleBase" id="RU365092"/>
    </source>
</evidence>
<gene>
    <name evidence="12" type="primary">glcA_2</name>
    <name evidence="12" type="ORF">NCTC9962_00135</name>
</gene>